<proteinExistence type="predicted"/>
<dbReference type="PANTHER" id="PTHR42790">
    <property type="entry name" value="AMINOTRANSFERASE"/>
    <property type="match status" value="1"/>
</dbReference>
<feature type="domain" description="Aminotransferase class I/classII large" evidence="5">
    <location>
        <begin position="51"/>
        <end position="385"/>
    </location>
</feature>
<keyword evidence="7" id="KW-1185">Reference proteome</keyword>
<evidence type="ECO:0000259" key="5">
    <source>
        <dbReference type="Pfam" id="PF00155"/>
    </source>
</evidence>
<dbReference type="EMBL" id="JBHUMO010000027">
    <property type="protein sequence ID" value="MFD2728611.1"/>
    <property type="molecule type" value="Genomic_DNA"/>
</dbReference>
<name>A0ABW5THJ3_9ENTE</name>
<dbReference type="InterPro" id="IPR015424">
    <property type="entry name" value="PyrdxlP-dep_Trfase"/>
</dbReference>
<evidence type="ECO:0000256" key="4">
    <source>
        <dbReference type="ARBA" id="ARBA00022898"/>
    </source>
</evidence>
<dbReference type="InterPro" id="IPR015421">
    <property type="entry name" value="PyrdxlP-dep_Trfase_major"/>
</dbReference>
<dbReference type="PANTHER" id="PTHR42790:SF19">
    <property type="entry name" value="KYNURENINE_ALPHA-AMINOADIPATE AMINOTRANSFERASE, MITOCHONDRIAL"/>
    <property type="match status" value="1"/>
</dbReference>
<evidence type="ECO:0000313" key="6">
    <source>
        <dbReference type="EMBL" id="MFD2728611.1"/>
    </source>
</evidence>
<evidence type="ECO:0000256" key="3">
    <source>
        <dbReference type="ARBA" id="ARBA00022679"/>
    </source>
</evidence>
<sequence>MHYQFANRMNHLEGSALRENAKKNMEAKDVISFAYGYPSIDAFPMDTLRTISERMYTEFDPETFLQYGPSEGLPELRKLVKKRIEEQAAIDSDDEVMIVSGSTQAMDLVIKVLCNEGDIVLCEEQTFSGAVNAIKSYGAIPVAVPMNVSEECLDLGALEEILANDSQHRIKLLYLIPTFQNPLGTSIPLEKRKEIYALAKKYGILIFEDDPYGDLLYFGDPIPKMKSFDTDELVIYAGSFSKILAPSTRLGFVMAPQPIFEKLVLAKQVSDSHTNFYWQVLLTEFMENYHFETHVNYLKELYREKLTVMLAELAKLPSEAIRYIEPTGGYFICCELSDEVDEEAFLDYLFDHKVIVIPGNVMSVAGKGYEKFFRMNFTKPSVEEIQLGIQQMNEAIEYARKAQISKAI</sequence>
<keyword evidence="3" id="KW-0808">Transferase</keyword>
<dbReference type="Gene3D" id="3.90.1150.10">
    <property type="entry name" value="Aspartate Aminotransferase, domain 1"/>
    <property type="match status" value="1"/>
</dbReference>
<dbReference type="InterPro" id="IPR015422">
    <property type="entry name" value="PyrdxlP-dep_Trfase_small"/>
</dbReference>
<dbReference type="Gene3D" id="3.40.640.10">
    <property type="entry name" value="Type I PLP-dependent aspartate aminotransferase-like (Major domain)"/>
    <property type="match status" value="1"/>
</dbReference>
<evidence type="ECO:0000313" key="7">
    <source>
        <dbReference type="Proteomes" id="UP001597427"/>
    </source>
</evidence>
<keyword evidence="4" id="KW-0663">Pyridoxal phosphate</keyword>
<dbReference type="Pfam" id="PF00155">
    <property type="entry name" value="Aminotran_1_2"/>
    <property type="match status" value="1"/>
</dbReference>
<dbReference type="InterPro" id="IPR050859">
    <property type="entry name" value="Class-I_PLP-dep_aminotransf"/>
</dbReference>
<dbReference type="CDD" id="cd00609">
    <property type="entry name" value="AAT_like"/>
    <property type="match status" value="1"/>
</dbReference>
<keyword evidence="2 6" id="KW-0032">Aminotransferase</keyword>
<evidence type="ECO:0000256" key="2">
    <source>
        <dbReference type="ARBA" id="ARBA00022576"/>
    </source>
</evidence>
<protein>
    <submittedName>
        <fullName evidence="6">PLP-dependent aminotransferase family protein</fullName>
    </submittedName>
</protein>
<gene>
    <name evidence="6" type="ORF">ACFSR0_04105</name>
</gene>
<dbReference type="SUPFAM" id="SSF53383">
    <property type="entry name" value="PLP-dependent transferases"/>
    <property type="match status" value="1"/>
</dbReference>
<dbReference type="Proteomes" id="UP001597427">
    <property type="component" value="Unassembled WGS sequence"/>
</dbReference>
<organism evidence="6 7">
    <name type="scientific">Enterococcus camelliae</name>
    <dbReference type="NCBI Taxonomy" id="453959"/>
    <lineage>
        <taxon>Bacteria</taxon>
        <taxon>Bacillati</taxon>
        <taxon>Bacillota</taxon>
        <taxon>Bacilli</taxon>
        <taxon>Lactobacillales</taxon>
        <taxon>Enterococcaceae</taxon>
        <taxon>Enterococcus</taxon>
    </lineage>
</organism>
<dbReference type="InterPro" id="IPR004839">
    <property type="entry name" value="Aminotransferase_I/II_large"/>
</dbReference>
<accession>A0ABW5THJ3</accession>
<evidence type="ECO:0000256" key="1">
    <source>
        <dbReference type="ARBA" id="ARBA00001933"/>
    </source>
</evidence>
<dbReference type="RefSeq" id="WP_379980183.1">
    <property type="nucleotide sequence ID" value="NZ_JBHUMO010000027.1"/>
</dbReference>
<dbReference type="GO" id="GO:0008483">
    <property type="term" value="F:transaminase activity"/>
    <property type="evidence" value="ECO:0007669"/>
    <property type="project" value="UniProtKB-KW"/>
</dbReference>
<comment type="cofactor">
    <cofactor evidence="1">
        <name>pyridoxal 5'-phosphate</name>
        <dbReference type="ChEBI" id="CHEBI:597326"/>
    </cofactor>
</comment>
<reference evidence="7" key="1">
    <citation type="journal article" date="2019" name="Int. J. Syst. Evol. Microbiol.">
        <title>The Global Catalogue of Microorganisms (GCM) 10K type strain sequencing project: providing services to taxonomists for standard genome sequencing and annotation.</title>
        <authorList>
            <consortium name="The Broad Institute Genomics Platform"/>
            <consortium name="The Broad Institute Genome Sequencing Center for Infectious Disease"/>
            <person name="Wu L."/>
            <person name="Ma J."/>
        </authorList>
    </citation>
    <scope>NUCLEOTIDE SEQUENCE [LARGE SCALE GENOMIC DNA]</scope>
    <source>
        <strain evidence="7">TISTR 932</strain>
    </source>
</reference>
<comment type="caution">
    <text evidence="6">The sequence shown here is derived from an EMBL/GenBank/DDBJ whole genome shotgun (WGS) entry which is preliminary data.</text>
</comment>